<dbReference type="OrthoDB" id="74620at2759"/>
<accession>W7TP21</accession>
<keyword evidence="3" id="KW-1185">Reference proteome</keyword>
<evidence type="ECO:0000256" key="1">
    <source>
        <dbReference type="SAM" id="MobiDB-lite"/>
    </source>
</evidence>
<name>W7TP21_9STRA</name>
<protein>
    <submittedName>
        <fullName evidence="2">Uncharacterized protein</fullName>
    </submittedName>
</protein>
<reference evidence="2 3" key="1">
    <citation type="journal article" date="2014" name="Mol. Plant">
        <title>Chromosome Scale Genome Assembly and Transcriptome Profiling of Nannochloropsis gaditana in Nitrogen Depletion.</title>
        <authorList>
            <person name="Corteggiani Carpinelli E."/>
            <person name="Telatin A."/>
            <person name="Vitulo N."/>
            <person name="Forcato C."/>
            <person name="D'Angelo M."/>
            <person name="Schiavon R."/>
            <person name="Vezzi A."/>
            <person name="Giacometti G.M."/>
            <person name="Morosinotto T."/>
            <person name="Valle G."/>
        </authorList>
    </citation>
    <scope>NUCLEOTIDE SEQUENCE [LARGE SCALE GENOMIC DNA]</scope>
    <source>
        <strain evidence="2 3">B-31</strain>
    </source>
</reference>
<comment type="caution">
    <text evidence="2">The sequence shown here is derived from an EMBL/GenBank/DDBJ whole genome shotgun (WGS) entry which is preliminary data.</text>
</comment>
<dbReference type="Proteomes" id="UP000019335">
    <property type="component" value="Chromosome 4"/>
</dbReference>
<evidence type="ECO:0000313" key="2">
    <source>
        <dbReference type="EMBL" id="EWM28875.1"/>
    </source>
</evidence>
<gene>
    <name evidence="2" type="ORF">Naga_100095g8</name>
</gene>
<organism evidence="2 3">
    <name type="scientific">Nannochloropsis gaditana</name>
    <dbReference type="NCBI Taxonomy" id="72520"/>
    <lineage>
        <taxon>Eukaryota</taxon>
        <taxon>Sar</taxon>
        <taxon>Stramenopiles</taxon>
        <taxon>Ochrophyta</taxon>
        <taxon>Eustigmatophyceae</taxon>
        <taxon>Eustigmatales</taxon>
        <taxon>Monodopsidaceae</taxon>
        <taxon>Nannochloropsis</taxon>
    </lineage>
</organism>
<evidence type="ECO:0000313" key="3">
    <source>
        <dbReference type="Proteomes" id="UP000019335"/>
    </source>
</evidence>
<feature type="compositionally biased region" description="Basic and acidic residues" evidence="1">
    <location>
        <begin position="315"/>
        <end position="324"/>
    </location>
</feature>
<sequence length="324" mass="35282">MRPAFHSHRADLFETAPGDRGELLVLCAACVGTSGVCQRLFTSSAHFPPYPSPQVHSHRRRTFAAAFIMASVISSPKKEASVMSEPSTFPDGPGRASPGLALPRLRMSVSDTPGILCRPLLLPSISNQLNMEDASKNTLSNKTWQTSLTEEEREVVRLKIMAAYKRQAKTYEDVLNVAAALQEEECFGRAPSRLDYIKDTVQFSHRLGEAKKKLVSGRGKGSGAEKQAEVKEKEPTHSDTGGTRKRGRSEAVEINTVSDKQIKEGHGAGEGENSKKKRGEKGQTRGREQDPCTRLEGGSNTSAKFTMNAAGCRGKISEQPKGKE</sequence>
<dbReference type="EMBL" id="AZIL01000265">
    <property type="protein sequence ID" value="EWM28875.1"/>
    <property type="molecule type" value="Genomic_DNA"/>
</dbReference>
<feature type="compositionally biased region" description="Basic and acidic residues" evidence="1">
    <location>
        <begin position="226"/>
        <end position="237"/>
    </location>
</feature>
<dbReference type="AlphaFoldDB" id="W7TP21"/>
<proteinExistence type="predicted"/>
<feature type="region of interest" description="Disordered" evidence="1">
    <location>
        <begin position="212"/>
        <end position="324"/>
    </location>
</feature>
<feature type="compositionally biased region" description="Basic and acidic residues" evidence="1">
    <location>
        <begin position="260"/>
        <end position="293"/>
    </location>
</feature>